<dbReference type="Gene3D" id="1.10.287.1120">
    <property type="entry name" value="Bipartite methylase S protein"/>
    <property type="match status" value="1"/>
</dbReference>
<feature type="domain" description="Type I restriction modification DNA specificity" evidence="5">
    <location>
        <begin position="99"/>
        <end position="194"/>
    </location>
</feature>
<feature type="region of interest" description="Disordered" evidence="4">
    <location>
        <begin position="426"/>
        <end position="445"/>
    </location>
</feature>
<comment type="caution">
    <text evidence="6">The sequence shown here is derived from an EMBL/GenBank/DDBJ whole genome shotgun (WGS) entry which is preliminary data.</text>
</comment>
<keyword evidence="6" id="KW-0378">Hydrolase</keyword>
<keyword evidence="3" id="KW-0238">DNA-binding</keyword>
<reference evidence="6" key="1">
    <citation type="journal article" date="2020" name="mSystems">
        <title>Genome- and Community-Level Interaction Insights into Carbon Utilization and Element Cycling Functions of Hydrothermarchaeota in Hydrothermal Sediment.</title>
        <authorList>
            <person name="Zhou Z."/>
            <person name="Liu Y."/>
            <person name="Xu W."/>
            <person name="Pan J."/>
            <person name="Luo Z.H."/>
            <person name="Li M."/>
        </authorList>
    </citation>
    <scope>NUCLEOTIDE SEQUENCE [LARGE SCALE GENOMIC DNA]</scope>
    <source>
        <strain evidence="6">SpSt-1181</strain>
    </source>
</reference>
<dbReference type="Gene3D" id="3.90.220.20">
    <property type="entry name" value="DNA methylase specificity domains"/>
    <property type="match status" value="2"/>
</dbReference>
<dbReference type="Pfam" id="PF01420">
    <property type="entry name" value="Methylase_S"/>
    <property type="match status" value="2"/>
</dbReference>
<dbReference type="InterPro" id="IPR044946">
    <property type="entry name" value="Restrct_endonuc_typeI_TRD_sf"/>
</dbReference>
<dbReference type="SUPFAM" id="SSF116734">
    <property type="entry name" value="DNA methylase specificity domain"/>
    <property type="match status" value="2"/>
</dbReference>
<protein>
    <submittedName>
        <fullName evidence="6">Restriction endonuclease subunit S</fullName>
    </submittedName>
</protein>
<evidence type="ECO:0000259" key="5">
    <source>
        <dbReference type="Pfam" id="PF01420"/>
    </source>
</evidence>
<dbReference type="PANTHER" id="PTHR30408">
    <property type="entry name" value="TYPE-1 RESTRICTION ENZYME ECOKI SPECIFICITY PROTEIN"/>
    <property type="match status" value="1"/>
</dbReference>
<evidence type="ECO:0000256" key="4">
    <source>
        <dbReference type="SAM" id="MobiDB-lite"/>
    </source>
</evidence>
<keyword evidence="2" id="KW-0680">Restriction system</keyword>
<dbReference type="GO" id="GO:0004519">
    <property type="term" value="F:endonuclease activity"/>
    <property type="evidence" value="ECO:0007669"/>
    <property type="project" value="UniProtKB-KW"/>
</dbReference>
<dbReference type="PANTHER" id="PTHR30408:SF13">
    <property type="entry name" value="TYPE I RESTRICTION ENZYME HINDI SPECIFICITY SUBUNIT"/>
    <property type="match status" value="1"/>
</dbReference>
<dbReference type="GO" id="GO:0009307">
    <property type="term" value="P:DNA restriction-modification system"/>
    <property type="evidence" value="ECO:0007669"/>
    <property type="project" value="UniProtKB-KW"/>
</dbReference>
<keyword evidence="6" id="KW-0540">Nuclease</keyword>
<organism evidence="6">
    <name type="scientific">Prosthecochloris aestuarii</name>
    <dbReference type="NCBI Taxonomy" id="1102"/>
    <lineage>
        <taxon>Bacteria</taxon>
        <taxon>Pseudomonadati</taxon>
        <taxon>Chlorobiota</taxon>
        <taxon>Chlorobiia</taxon>
        <taxon>Chlorobiales</taxon>
        <taxon>Chlorobiaceae</taxon>
        <taxon>Prosthecochloris</taxon>
    </lineage>
</organism>
<name>A0A831SSM4_PROAE</name>
<evidence type="ECO:0000256" key="1">
    <source>
        <dbReference type="ARBA" id="ARBA00010923"/>
    </source>
</evidence>
<keyword evidence="6" id="KW-0255">Endonuclease</keyword>
<dbReference type="InterPro" id="IPR052021">
    <property type="entry name" value="Type-I_RS_S_subunit"/>
</dbReference>
<comment type="similarity">
    <text evidence="1">Belongs to the type-I restriction system S methylase family.</text>
</comment>
<evidence type="ECO:0000256" key="3">
    <source>
        <dbReference type="ARBA" id="ARBA00023125"/>
    </source>
</evidence>
<feature type="domain" description="Type I restriction modification DNA specificity" evidence="5">
    <location>
        <begin position="223"/>
        <end position="374"/>
    </location>
</feature>
<gene>
    <name evidence="6" type="ORF">ENN50_06770</name>
</gene>
<dbReference type="CDD" id="cd17273">
    <property type="entry name" value="RMtype1_S_EcoJA69PI-TRD1-CR1_like"/>
    <property type="match status" value="1"/>
</dbReference>
<evidence type="ECO:0000256" key="2">
    <source>
        <dbReference type="ARBA" id="ARBA00022747"/>
    </source>
</evidence>
<proteinExistence type="inferred from homology"/>
<dbReference type="EMBL" id="DSBW01000149">
    <property type="protein sequence ID" value="HED31368.1"/>
    <property type="molecule type" value="Genomic_DNA"/>
</dbReference>
<dbReference type="InterPro" id="IPR000055">
    <property type="entry name" value="Restrct_endonuc_typeI_TRD"/>
</dbReference>
<evidence type="ECO:0000313" key="6">
    <source>
        <dbReference type="EMBL" id="HED31368.1"/>
    </source>
</evidence>
<sequence>MRSWNDIPFDDLLAESRDGEWGKGEPEVGHTEAVVIRGTDFADINDPEQNLPHRWIKDHLVERKKLQSGDIVFEMAGGTSTQSTGRSALLKPSFFVRNAPFPAVCASFSRHLRLDQSRFCPEFIYYLLQTLHHSGYMDVFHIQHTGVARFQYSSFKKHTVLKIPPLPTQRKIAAILTAYDDLIETNKRRIALLEKMAEELYREWFVRMRFPGHQNTRFVKSVPEGWEMRKIEKAFDFTGGGTPSKNVPIYWNNGTVNWFTPSDITGAAGLFLSESETRCSEEGLARSSAKLFPPYSVMMTSRATIGAIGINTTPACTNQGFITCIPNERYPLPYLYQWLKLAKPYFDALSGGATFPELTKGTFKKLEIMTPAEEVMHEFTKLSTPIFKSMQIGLEQNENLTKTRDLLLPRLISGKLSVENLDIQFPPSMQEETPEPESAYAELHL</sequence>
<dbReference type="AlphaFoldDB" id="A0A831SSM4"/>
<dbReference type="Proteomes" id="UP000886335">
    <property type="component" value="Unassembled WGS sequence"/>
</dbReference>
<accession>A0A831SSM4</accession>
<dbReference type="GO" id="GO:0003677">
    <property type="term" value="F:DNA binding"/>
    <property type="evidence" value="ECO:0007669"/>
    <property type="project" value="UniProtKB-KW"/>
</dbReference>